<name>A0A379ILF3_PSEFL</name>
<dbReference type="Pfam" id="PF04397">
    <property type="entry name" value="LytTR"/>
    <property type="match status" value="1"/>
</dbReference>
<evidence type="ECO:0000256" key="2">
    <source>
        <dbReference type="ARBA" id="ARBA00023125"/>
    </source>
</evidence>
<keyword evidence="2 6" id="KW-0238">DNA-binding</keyword>
<dbReference type="SUPFAM" id="SSF52172">
    <property type="entry name" value="CheY-like"/>
    <property type="match status" value="1"/>
</dbReference>
<dbReference type="GO" id="GO:0005829">
    <property type="term" value="C:cytosol"/>
    <property type="evidence" value="ECO:0007669"/>
    <property type="project" value="TreeGrafter"/>
</dbReference>
<dbReference type="RefSeq" id="WP_038444414.1">
    <property type="nucleotide sequence ID" value="NZ_CP008896.1"/>
</dbReference>
<dbReference type="PANTHER" id="PTHR48111:SF3">
    <property type="entry name" value="TRANSCRIPTIONAL REGULATORY PROTEIN BTSR"/>
    <property type="match status" value="1"/>
</dbReference>
<evidence type="ECO:0000259" key="4">
    <source>
        <dbReference type="PROSITE" id="PS50110"/>
    </source>
</evidence>
<dbReference type="Gene3D" id="3.40.50.2300">
    <property type="match status" value="1"/>
</dbReference>
<dbReference type="AlphaFoldDB" id="A0A379ILF3"/>
<evidence type="ECO:0000313" key="6">
    <source>
        <dbReference type="EMBL" id="SUD34520.1"/>
    </source>
</evidence>
<organism evidence="6 7">
    <name type="scientific">Pseudomonas fluorescens</name>
    <dbReference type="NCBI Taxonomy" id="294"/>
    <lineage>
        <taxon>Bacteria</taxon>
        <taxon>Pseudomonadati</taxon>
        <taxon>Pseudomonadota</taxon>
        <taxon>Gammaproteobacteria</taxon>
        <taxon>Pseudomonadales</taxon>
        <taxon>Pseudomonadaceae</taxon>
        <taxon>Pseudomonas</taxon>
    </lineage>
</organism>
<protein>
    <submittedName>
        <fullName evidence="6">DNA-binding response regulator AlgR</fullName>
    </submittedName>
</protein>
<dbReference type="SMART" id="SM00448">
    <property type="entry name" value="REC"/>
    <property type="match status" value="1"/>
</dbReference>
<reference evidence="6 7" key="1">
    <citation type="submission" date="2018-06" db="EMBL/GenBank/DDBJ databases">
        <authorList>
            <consortium name="Pathogen Informatics"/>
            <person name="Doyle S."/>
        </authorList>
    </citation>
    <scope>NUCLEOTIDE SEQUENCE [LARGE SCALE GENOMIC DNA]</scope>
    <source>
        <strain evidence="6 7">NCTC10392</strain>
    </source>
</reference>
<keyword evidence="1" id="KW-0902">Two-component regulatory system</keyword>
<gene>
    <name evidence="6" type="primary">algR</name>
    <name evidence="6" type="ORF">NCTC10392_05580</name>
</gene>
<sequence>MNVLIVDDESQARERLSRMVSELEGYTTLEPSASSGDEALALIDSLKPDVVLLDIRMPGLDGLQVAARLSERESPPALVLCATDEEFSSQALEASGVSYLTKPVSADAVLKALKKAERPNRVQLAALTQPAAQSGNGPRSHISARTRKGIELIPVDQVIYFIADHKYVTLRHEHGEVLLDEPLKALEDEFGERFVRIHRNALVARERIERLQRTPLGHFQLFLKGLNGDALIVSRRHVAGVRKMMQQL</sequence>
<evidence type="ECO:0000259" key="5">
    <source>
        <dbReference type="PROSITE" id="PS50930"/>
    </source>
</evidence>
<dbReference type="PANTHER" id="PTHR48111">
    <property type="entry name" value="REGULATOR OF RPOS"/>
    <property type="match status" value="1"/>
</dbReference>
<dbReference type="Pfam" id="PF00072">
    <property type="entry name" value="Response_reg"/>
    <property type="match status" value="1"/>
</dbReference>
<keyword evidence="3" id="KW-0597">Phosphoprotein</keyword>
<dbReference type="OrthoDB" id="236568at2"/>
<accession>A0A379ILF3</accession>
<dbReference type="GO" id="GO:0006355">
    <property type="term" value="P:regulation of DNA-templated transcription"/>
    <property type="evidence" value="ECO:0007669"/>
    <property type="project" value="TreeGrafter"/>
</dbReference>
<evidence type="ECO:0000256" key="1">
    <source>
        <dbReference type="ARBA" id="ARBA00023012"/>
    </source>
</evidence>
<evidence type="ECO:0000256" key="3">
    <source>
        <dbReference type="PROSITE-ProRule" id="PRU00169"/>
    </source>
</evidence>
<dbReference type="InterPro" id="IPR007492">
    <property type="entry name" value="LytTR_DNA-bd_dom"/>
</dbReference>
<evidence type="ECO:0000313" key="7">
    <source>
        <dbReference type="Proteomes" id="UP000255125"/>
    </source>
</evidence>
<feature type="domain" description="Response regulatory" evidence="4">
    <location>
        <begin position="2"/>
        <end position="117"/>
    </location>
</feature>
<dbReference type="SMART" id="SM00850">
    <property type="entry name" value="LytTR"/>
    <property type="match status" value="1"/>
</dbReference>
<feature type="domain" description="HTH LytTR-type" evidence="5">
    <location>
        <begin position="142"/>
        <end position="247"/>
    </location>
</feature>
<dbReference type="GO" id="GO:0032993">
    <property type="term" value="C:protein-DNA complex"/>
    <property type="evidence" value="ECO:0007669"/>
    <property type="project" value="TreeGrafter"/>
</dbReference>
<dbReference type="InterPro" id="IPR011006">
    <property type="entry name" value="CheY-like_superfamily"/>
</dbReference>
<dbReference type="PROSITE" id="PS50930">
    <property type="entry name" value="HTH_LYTTR"/>
    <property type="match status" value="1"/>
</dbReference>
<dbReference type="KEGG" id="pfn:HZ99_16685"/>
<dbReference type="GO" id="GO:0000156">
    <property type="term" value="F:phosphorelay response regulator activity"/>
    <property type="evidence" value="ECO:0007669"/>
    <property type="project" value="TreeGrafter"/>
</dbReference>
<dbReference type="Gene3D" id="2.40.50.1020">
    <property type="entry name" value="LytTr DNA-binding domain"/>
    <property type="match status" value="1"/>
</dbReference>
<dbReference type="Proteomes" id="UP000255125">
    <property type="component" value="Unassembled WGS sequence"/>
</dbReference>
<dbReference type="PROSITE" id="PS50110">
    <property type="entry name" value="RESPONSE_REGULATORY"/>
    <property type="match status" value="1"/>
</dbReference>
<dbReference type="InterPro" id="IPR001789">
    <property type="entry name" value="Sig_transdc_resp-reg_receiver"/>
</dbReference>
<dbReference type="GO" id="GO:0000976">
    <property type="term" value="F:transcription cis-regulatory region binding"/>
    <property type="evidence" value="ECO:0007669"/>
    <property type="project" value="TreeGrafter"/>
</dbReference>
<dbReference type="FunFam" id="2.40.50.1020:FF:000002">
    <property type="entry name" value="DNA-binding response regulator AlgR"/>
    <property type="match status" value="1"/>
</dbReference>
<feature type="modified residue" description="4-aspartylphosphate" evidence="3">
    <location>
        <position position="54"/>
    </location>
</feature>
<dbReference type="InterPro" id="IPR039420">
    <property type="entry name" value="WalR-like"/>
</dbReference>
<proteinExistence type="predicted"/>
<dbReference type="EMBL" id="UGUS01000002">
    <property type="protein sequence ID" value="SUD34520.1"/>
    <property type="molecule type" value="Genomic_DNA"/>
</dbReference>